<dbReference type="PANTHER" id="PTHR11102">
    <property type="entry name" value="SEL-1-LIKE PROTEIN"/>
    <property type="match status" value="1"/>
</dbReference>
<dbReference type="AlphaFoldDB" id="A0A6C2U9I6"/>
<protein>
    <submittedName>
        <fullName evidence="1">Secretory immunoglobulin A-binding protein EsiB</fullName>
    </submittedName>
</protein>
<dbReference type="Proteomes" id="UP000366872">
    <property type="component" value="Unassembled WGS sequence"/>
</dbReference>
<dbReference type="InterPro" id="IPR006597">
    <property type="entry name" value="Sel1-like"/>
</dbReference>
<reference evidence="1 2" key="1">
    <citation type="submission" date="2019-04" db="EMBL/GenBank/DDBJ databases">
        <authorList>
            <person name="Van Vliet M D."/>
        </authorList>
    </citation>
    <scope>NUCLEOTIDE SEQUENCE [LARGE SCALE GENOMIC DNA]</scope>
    <source>
        <strain evidence="1 2">F1</strain>
    </source>
</reference>
<dbReference type="EMBL" id="CAAHFG010000004">
    <property type="protein sequence ID" value="VGO16758.1"/>
    <property type="molecule type" value="Genomic_DNA"/>
</dbReference>
<accession>A0A6C2U9I6</accession>
<dbReference type="Gene3D" id="1.25.40.10">
    <property type="entry name" value="Tetratricopeptide repeat domain"/>
    <property type="match status" value="3"/>
</dbReference>
<gene>
    <name evidence="1" type="primary">esiB_8</name>
    <name evidence="1" type="ORF">PDESU_05350</name>
</gene>
<dbReference type="RefSeq" id="WP_136082284.1">
    <property type="nucleotide sequence ID" value="NZ_CAAHFG010000004.1"/>
</dbReference>
<dbReference type="PANTHER" id="PTHR11102:SF160">
    <property type="entry name" value="ERAD-ASSOCIATED E3 UBIQUITIN-PROTEIN LIGASE COMPONENT HRD3"/>
    <property type="match status" value="1"/>
</dbReference>
<evidence type="ECO:0000313" key="2">
    <source>
        <dbReference type="Proteomes" id="UP000366872"/>
    </source>
</evidence>
<dbReference type="SMART" id="SM00671">
    <property type="entry name" value="SEL1"/>
    <property type="match status" value="6"/>
</dbReference>
<name>A0A6C2U9I6_PONDE</name>
<dbReference type="Pfam" id="PF08238">
    <property type="entry name" value="Sel1"/>
    <property type="match status" value="5"/>
</dbReference>
<organism evidence="1 2">
    <name type="scientific">Pontiella desulfatans</name>
    <dbReference type="NCBI Taxonomy" id="2750659"/>
    <lineage>
        <taxon>Bacteria</taxon>
        <taxon>Pseudomonadati</taxon>
        <taxon>Kiritimatiellota</taxon>
        <taxon>Kiritimatiellia</taxon>
        <taxon>Kiritimatiellales</taxon>
        <taxon>Pontiellaceae</taxon>
        <taxon>Pontiella</taxon>
    </lineage>
</organism>
<dbReference type="SUPFAM" id="SSF81901">
    <property type="entry name" value="HCP-like"/>
    <property type="match status" value="3"/>
</dbReference>
<dbReference type="InterPro" id="IPR050767">
    <property type="entry name" value="Sel1_AlgK"/>
</dbReference>
<keyword evidence="2" id="KW-1185">Reference proteome</keyword>
<proteinExistence type="predicted"/>
<evidence type="ECO:0000313" key="1">
    <source>
        <dbReference type="EMBL" id="VGO16758.1"/>
    </source>
</evidence>
<dbReference type="InterPro" id="IPR011990">
    <property type="entry name" value="TPR-like_helical_dom_sf"/>
</dbReference>
<sequence length="609" mass="67521">MRIGSMCIMDAATTRCDDCHEKARETQRPGLPVFRASLWPLFRRMEFSLFNRRSNRSRYTTRRVGHPAYMLALLLATSIVHGDADALYRQGAAVFESDPAKACGLFVQAAEQGNVSAMVGAGHCFETGAGAAKDYAKAIAWYEKAVAQNSLKACEGLGRIYASCENPEFHDGEKAVKYAEACVRKNPRNGDALALLAAAYARNFDFGKALESATKASRSVDSIEQAKEIRSKIERLKADEPIPSVATEAWVFEASNRGNLWATVLMAKRYADRKGEAYNPRLAIQMCEKAIGAGKLSLYALAGDVYYFAEGSFLDLDKAAEYYKLALKHDCYEKAKTPVRVRYLKCFEWEAKNCMAAGVRARDGYTYSAEVPSGSDIYGNTTYTTTTVTVQPKPEMAAFYFALARKKGHPDALRMQSTASTGRTPSPRNAYKDAIREADKYREGKDGVKKDPKKALEILQKAFGEEANGLLAYKIGHIYLHTPAIRDLPKAEDWMLKAAELKYGYGCNVISMFYSCNRNAPFHDGAKALRFALMAVELSDSHHEIDTLACAYARTGDFGMAVKTQEKAYGLAKEANGSAKTLEMYAYRLELFRQGKAWAIGMKPKQEEN</sequence>